<keyword evidence="5" id="KW-1185">Reference proteome</keyword>
<organism evidence="4 5">
    <name type="scientific">Camelus dromedarius</name>
    <name type="common">Dromedary</name>
    <name type="synonym">Arabian camel</name>
    <dbReference type="NCBI Taxonomy" id="9838"/>
    <lineage>
        <taxon>Eukaryota</taxon>
        <taxon>Metazoa</taxon>
        <taxon>Chordata</taxon>
        <taxon>Craniata</taxon>
        <taxon>Vertebrata</taxon>
        <taxon>Euteleostomi</taxon>
        <taxon>Mammalia</taxon>
        <taxon>Eutheria</taxon>
        <taxon>Laurasiatheria</taxon>
        <taxon>Artiodactyla</taxon>
        <taxon>Tylopoda</taxon>
        <taxon>Camelidae</taxon>
        <taxon>Camelus</taxon>
    </lineage>
</organism>
<evidence type="ECO:0000256" key="2">
    <source>
        <dbReference type="SAM" id="MobiDB-lite"/>
    </source>
</evidence>
<dbReference type="AlphaFoldDB" id="A0A5N4C8E3"/>
<evidence type="ECO:0000259" key="3">
    <source>
        <dbReference type="PROSITE" id="PS50157"/>
    </source>
</evidence>
<keyword evidence="1" id="KW-0862">Zinc</keyword>
<dbReference type="EMBL" id="JWIN03000032">
    <property type="protein sequence ID" value="KAB1255147.1"/>
    <property type="molecule type" value="Genomic_DNA"/>
</dbReference>
<proteinExistence type="predicted"/>
<dbReference type="Proteomes" id="UP000299084">
    <property type="component" value="Unassembled WGS sequence"/>
</dbReference>
<keyword evidence="1" id="KW-0863">Zinc-finger</keyword>
<reference evidence="4 5" key="1">
    <citation type="journal article" date="2019" name="Mol. Ecol. Resour.">
        <title>Improving Illumina assemblies with Hi-C and long reads: an example with the North African dromedary.</title>
        <authorList>
            <person name="Elbers J.P."/>
            <person name="Rogers M.F."/>
            <person name="Perelman P.L."/>
            <person name="Proskuryakova A.A."/>
            <person name="Serdyukova N.A."/>
            <person name="Johnson W.E."/>
            <person name="Horin P."/>
            <person name="Corander J."/>
            <person name="Murphy D."/>
            <person name="Burger P.A."/>
        </authorList>
    </citation>
    <scope>NUCLEOTIDE SEQUENCE [LARGE SCALE GENOMIC DNA]</scope>
    <source>
        <strain evidence="4">Drom800</strain>
        <tissue evidence="4">Blood</tissue>
    </source>
</reference>
<dbReference type="PROSITE" id="PS00028">
    <property type="entry name" value="ZINC_FINGER_C2H2_1"/>
    <property type="match status" value="1"/>
</dbReference>
<feature type="region of interest" description="Disordered" evidence="2">
    <location>
        <begin position="69"/>
        <end position="96"/>
    </location>
</feature>
<evidence type="ECO:0000313" key="4">
    <source>
        <dbReference type="EMBL" id="KAB1255147.1"/>
    </source>
</evidence>
<sequence>MRIQRPGRWGVTLAITRAQIFLKPRLPLRDPLKFLLGACEERDPQKYNPKAASLKPQPRPHRLQGCVRRHGTARQQASADAASASAGTLDGAQRLSSMNRRNVHSEVLQRGRERGRGWGAKSGKTFLPSEPLWGRKAEASVLNPWFACFTCVRSCDREKQLSRHAGEHPDQAPLGTTAGREKLTHPLRRLTGPRKPIRTWTRSQSSHTESISLSKGLSSGGMMALTDLLLAEQYLCADFSPWGTHPRRLSPTNGKLQRPPSRHWAPATWEAWGWTCVWLAECFPSGRILQAGALAGASTPPWVNYRAPRAIFPKSESRLLSYDKGGEGVWLVVADVLVSESFVHIGCPVYFRLQATFFHRRCRTSLTQPGKQRPGSEPKEHIKYRVRCVPSYSSYADGCLIASEICTRQRRRILPHPRLWSLQVSPGPETEPTADDRAGRRELVPFKPGPCLLRAPH</sequence>
<feature type="compositionally biased region" description="Basic and acidic residues" evidence="2">
    <location>
        <begin position="434"/>
        <end position="444"/>
    </location>
</feature>
<dbReference type="GO" id="GO:0008270">
    <property type="term" value="F:zinc ion binding"/>
    <property type="evidence" value="ECO:0007669"/>
    <property type="project" value="UniProtKB-KW"/>
</dbReference>
<feature type="domain" description="C2H2-type" evidence="3">
    <location>
        <begin position="146"/>
        <end position="173"/>
    </location>
</feature>
<accession>A0A5N4C8E3</accession>
<comment type="caution">
    <text evidence="4">The sequence shown here is derived from an EMBL/GenBank/DDBJ whole genome shotgun (WGS) entry which is preliminary data.</text>
</comment>
<dbReference type="InterPro" id="IPR013087">
    <property type="entry name" value="Znf_C2H2_type"/>
</dbReference>
<evidence type="ECO:0000313" key="5">
    <source>
        <dbReference type="Proteomes" id="UP000299084"/>
    </source>
</evidence>
<dbReference type="PROSITE" id="PS50157">
    <property type="entry name" value="ZINC_FINGER_C2H2_2"/>
    <property type="match status" value="1"/>
</dbReference>
<feature type="compositionally biased region" description="Basic residues" evidence="2">
    <location>
        <begin position="185"/>
        <end position="197"/>
    </location>
</feature>
<protein>
    <recommendedName>
        <fullName evidence="3">C2H2-type domain-containing protein</fullName>
    </recommendedName>
</protein>
<keyword evidence="1" id="KW-0479">Metal-binding</keyword>
<gene>
    <name evidence="4" type="ORF">Cadr_000027879</name>
</gene>
<name>A0A5N4C8E3_CAMDR</name>
<evidence type="ECO:0000256" key="1">
    <source>
        <dbReference type="PROSITE-ProRule" id="PRU00042"/>
    </source>
</evidence>
<feature type="region of interest" description="Disordered" evidence="2">
    <location>
        <begin position="162"/>
        <end position="206"/>
    </location>
</feature>
<feature type="region of interest" description="Disordered" evidence="2">
    <location>
        <begin position="424"/>
        <end position="449"/>
    </location>
</feature>
<feature type="compositionally biased region" description="Low complexity" evidence="2">
    <location>
        <begin position="73"/>
        <end position="92"/>
    </location>
</feature>